<reference evidence="1 2" key="1">
    <citation type="journal article" date="2012" name="PLoS Pathog.">
        <title>Diverse lifestyles and strategies of plant pathogenesis encoded in the genomes of eighteen Dothideomycetes fungi.</title>
        <authorList>
            <person name="Ohm R.A."/>
            <person name="Feau N."/>
            <person name="Henrissat B."/>
            <person name="Schoch C.L."/>
            <person name="Horwitz B.A."/>
            <person name="Barry K.W."/>
            <person name="Condon B.J."/>
            <person name="Copeland A.C."/>
            <person name="Dhillon B."/>
            <person name="Glaser F."/>
            <person name="Hesse C.N."/>
            <person name="Kosti I."/>
            <person name="LaButti K."/>
            <person name="Lindquist E.A."/>
            <person name="Lucas S."/>
            <person name="Salamov A.A."/>
            <person name="Bradshaw R.E."/>
            <person name="Ciuffetti L."/>
            <person name="Hamelin R.C."/>
            <person name="Kema G.H.J."/>
            <person name="Lawrence C."/>
            <person name="Scott J.A."/>
            <person name="Spatafora J.W."/>
            <person name="Turgeon B.G."/>
            <person name="de Wit P.J.G.M."/>
            <person name="Zhong S."/>
            <person name="Goodwin S.B."/>
            <person name="Grigoriev I.V."/>
        </authorList>
    </citation>
    <scope>NUCLEOTIDE SEQUENCE [LARGE SCALE GENOMIC DNA]</scope>
    <source>
        <strain evidence="1 2">UAMH 10762</strain>
    </source>
</reference>
<gene>
    <name evidence="1" type="ORF">BAUCODRAFT_35175</name>
</gene>
<evidence type="ECO:0000313" key="2">
    <source>
        <dbReference type="Proteomes" id="UP000011761"/>
    </source>
</evidence>
<name>M2MUD6_BAUPA</name>
<dbReference type="GeneID" id="19112629"/>
<evidence type="ECO:0000313" key="1">
    <source>
        <dbReference type="EMBL" id="EMC95183.1"/>
    </source>
</evidence>
<dbReference type="EMBL" id="KB445557">
    <property type="protein sequence ID" value="EMC95183.1"/>
    <property type="molecule type" value="Genomic_DNA"/>
</dbReference>
<dbReference type="RefSeq" id="XP_007677428.1">
    <property type="nucleotide sequence ID" value="XM_007679238.1"/>
</dbReference>
<proteinExistence type="predicted"/>
<dbReference type="AlphaFoldDB" id="M2MUD6"/>
<accession>M2MUD6</accession>
<dbReference type="Proteomes" id="UP000011761">
    <property type="component" value="Unassembled WGS sequence"/>
</dbReference>
<protein>
    <submittedName>
        <fullName evidence="1">Uncharacterized protein</fullName>
    </submittedName>
</protein>
<dbReference type="HOGENOM" id="CLU_2793603_0_0_1"/>
<dbReference type="KEGG" id="bcom:BAUCODRAFT_35175"/>
<keyword evidence="2" id="KW-1185">Reference proteome</keyword>
<sequence>MRGLIEAPASRRSDATEIAVEESMRCGRRAVASAGGCAGGCSSLRCGHVFCGYAGRSLAAVCSLDPAN</sequence>
<organism evidence="1 2">
    <name type="scientific">Baudoinia panamericana (strain UAMH 10762)</name>
    <name type="common">Angels' share fungus</name>
    <name type="synonym">Baudoinia compniacensis (strain UAMH 10762)</name>
    <dbReference type="NCBI Taxonomy" id="717646"/>
    <lineage>
        <taxon>Eukaryota</taxon>
        <taxon>Fungi</taxon>
        <taxon>Dikarya</taxon>
        <taxon>Ascomycota</taxon>
        <taxon>Pezizomycotina</taxon>
        <taxon>Dothideomycetes</taxon>
        <taxon>Dothideomycetidae</taxon>
        <taxon>Mycosphaerellales</taxon>
        <taxon>Teratosphaeriaceae</taxon>
        <taxon>Baudoinia</taxon>
    </lineage>
</organism>